<evidence type="ECO:0000313" key="2">
    <source>
        <dbReference type="Proteomes" id="UP001248819"/>
    </source>
</evidence>
<accession>A0ABU3CSS7</accession>
<dbReference type="Gene3D" id="2.130.10.10">
    <property type="entry name" value="YVTN repeat-like/Quinoprotein amine dehydrogenase"/>
    <property type="match status" value="1"/>
</dbReference>
<dbReference type="RefSeq" id="WP_311483573.1">
    <property type="nucleotide sequence ID" value="NZ_JAVRHP010000015.1"/>
</dbReference>
<dbReference type="SUPFAM" id="SSF69322">
    <property type="entry name" value="Tricorn protease domain 2"/>
    <property type="match status" value="1"/>
</dbReference>
<dbReference type="InterPro" id="IPR015943">
    <property type="entry name" value="WD40/YVTN_repeat-like_dom_sf"/>
</dbReference>
<proteinExistence type="predicted"/>
<comment type="caution">
    <text evidence="1">The sequence shown here is derived from an EMBL/GenBank/DDBJ whole genome shotgun (WGS) entry which is preliminary data.</text>
</comment>
<gene>
    <name evidence="1" type="ORF">RM529_04600</name>
</gene>
<keyword evidence="2" id="KW-1185">Reference proteome</keyword>
<protein>
    <recommendedName>
        <fullName evidence="3">LVIVD repeat-containing protein</fullName>
    </recommendedName>
</protein>
<dbReference type="PROSITE" id="PS51257">
    <property type="entry name" value="PROKAR_LIPOPROTEIN"/>
    <property type="match status" value="1"/>
</dbReference>
<dbReference type="Proteomes" id="UP001248819">
    <property type="component" value="Unassembled WGS sequence"/>
</dbReference>
<reference evidence="1 2" key="1">
    <citation type="submission" date="2023-09" db="EMBL/GenBank/DDBJ databases">
        <authorList>
            <person name="Rey-Velasco X."/>
        </authorList>
    </citation>
    <scope>NUCLEOTIDE SEQUENCE [LARGE SCALE GENOMIC DNA]</scope>
    <source>
        <strain evidence="1 2">F297</strain>
    </source>
</reference>
<organism evidence="1 2">
    <name type="scientific">Autumnicola edwardsiae</name>
    <dbReference type="NCBI Taxonomy" id="3075594"/>
    <lineage>
        <taxon>Bacteria</taxon>
        <taxon>Pseudomonadati</taxon>
        <taxon>Bacteroidota</taxon>
        <taxon>Flavobacteriia</taxon>
        <taxon>Flavobacteriales</taxon>
        <taxon>Flavobacteriaceae</taxon>
        <taxon>Autumnicola</taxon>
    </lineage>
</organism>
<sequence>MTKKLLGLSFILSVLFISCDSDDVQNPSTQEPSNIFKKENNSEVLRSAITTEGVGVIGITTFSGARNSKNQDVSEIGHIALEQIATVAPPVLDGQAMRANHVDIDGDYAYVAYTKEGATYLGGIDIIDISNKLEPKVISRVTSNSADVNALFYKENKIYFTGAYNDQTADPVRAFYGTVETAGGEFTSDFTAQKFSLGQSGVDILPFDNSFIAVSGSDGVIASYDSPDSNLKAEASYSDLRSAAYANGNLVALSGDNGLLVLDDQNLTIKKEIALSGLVAESKRTMEFLGNLLMVSEGAEGIGIYNTETGDLVTRLAINTIPDAEIAEGEKVTNAVSSLDDFILMANGGAGFGIAKLDDTQTLEEEGIIGIDGSANYVKAKGDYIFVASGTGGLRILKMSRPEADNGGDSEVAPEFAECSSFDTYNEGLYFNVNSNEEKAYSGSATVLYLNVNDKLTYCGSLNVQNTVNINSNGEFNMSGALAVGAVGKDLDLNINDNSVLRIQGSITVYGNLNLNSGATLEFVGANSSIHIYGQVRRGENVTITGNYTDTSDKL</sequence>
<dbReference type="EMBL" id="JAVRHP010000015">
    <property type="protein sequence ID" value="MDT0649410.1"/>
    <property type="molecule type" value="Genomic_DNA"/>
</dbReference>
<evidence type="ECO:0008006" key="3">
    <source>
        <dbReference type="Google" id="ProtNLM"/>
    </source>
</evidence>
<name>A0ABU3CSS7_9FLAO</name>
<evidence type="ECO:0000313" key="1">
    <source>
        <dbReference type="EMBL" id="MDT0649410.1"/>
    </source>
</evidence>
<dbReference type="InterPro" id="IPR013211">
    <property type="entry name" value="LVIVD"/>
</dbReference>
<dbReference type="Pfam" id="PF08309">
    <property type="entry name" value="LVIVD"/>
    <property type="match status" value="2"/>
</dbReference>